<feature type="compositionally biased region" description="Low complexity" evidence="1">
    <location>
        <begin position="75"/>
        <end position="90"/>
    </location>
</feature>
<gene>
    <name evidence="2" type="ORF">NDU88_000621</name>
</gene>
<dbReference type="Proteomes" id="UP001066276">
    <property type="component" value="Chromosome 4_2"/>
</dbReference>
<evidence type="ECO:0000256" key="1">
    <source>
        <dbReference type="SAM" id="MobiDB-lite"/>
    </source>
</evidence>
<protein>
    <submittedName>
        <fullName evidence="2">Uncharacterized protein</fullName>
    </submittedName>
</protein>
<evidence type="ECO:0000313" key="3">
    <source>
        <dbReference type="Proteomes" id="UP001066276"/>
    </source>
</evidence>
<dbReference type="EMBL" id="JANPWB010000008">
    <property type="protein sequence ID" value="KAJ1160119.1"/>
    <property type="molecule type" value="Genomic_DNA"/>
</dbReference>
<proteinExistence type="predicted"/>
<dbReference type="AlphaFoldDB" id="A0AAV7S6M7"/>
<sequence>MPPRASAQNDTYLRQRDELMTRIFAVCPLGNPWVCYLGGLQSREQRYRTASEGGPPRGRGCRATRQQADPDRQGPAETAGAASGGAAPSAVPERGLEGGRAEERRGRECAARSRQAPELFGTPCLAGPGAWSPTSSSPVRGGATSEGGRRRGTHAGSCALRGPGRQRYAPPHGGRLGLGSVPRCPAGPRPPSGRHPPAAHPGREALKSSRLWGGESERRSKEGVMRRSEEGSQ</sequence>
<organism evidence="2 3">
    <name type="scientific">Pleurodeles waltl</name>
    <name type="common">Iberian ribbed newt</name>
    <dbReference type="NCBI Taxonomy" id="8319"/>
    <lineage>
        <taxon>Eukaryota</taxon>
        <taxon>Metazoa</taxon>
        <taxon>Chordata</taxon>
        <taxon>Craniata</taxon>
        <taxon>Vertebrata</taxon>
        <taxon>Euteleostomi</taxon>
        <taxon>Amphibia</taxon>
        <taxon>Batrachia</taxon>
        <taxon>Caudata</taxon>
        <taxon>Salamandroidea</taxon>
        <taxon>Salamandridae</taxon>
        <taxon>Pleurodelinae</taxon>
        <taxon>Pleurodeles</taxon>
    </lineage>
</organism>
<accession>A0AAV7S6M7</accession>
<keyword evidence="3" id="KW-1185">Reference proteome</keyword>
<reference evidence="2" key="1">
    <citation type="journal article" date="2022" name="bioRxiv">
        <title>Sequencing and chromosome-scale assembly of the giantPleurodeles waltlgenome.</title>
        <authorList>
            <person name="Brown T."/>
            <person name="Elewa A."/>
            <person name="Iarovenko S."/>
            <person name="Subramanian E."/>
            <person name="Araus A.J."/>
            <person name="Petzold A."/>
            <person name="Susuki M."/>
            <person name="Suzuki K.-i.T."/>
            <person name="Hayashi T."/>
            <person name="Toyoda A."/>
            <person name="Oliveira C."/>
            <person name="Osipova E."/>
            <person name="Leigh N.D."/>
            <person name="Simon A."/>
            <person name="Yun M.H."/>
        </authorList>
    </citation>
    <scope>NUCLEOTIDE SEQUENCE</scope>
    <source>
        <strain evidence="2">20211129_DDA</strain>
        <tissue evidence="2">Liver</tissue>
    </source>
</reference>
<comment type="caution">
    <text evidence="2">The sequence shown here is derived from an EMBL/GenBank/DDBJ whole genome shotgun (WGS) entry which is preliminary data.</text>
</comment>
<name>A0AAV7S6M7_PLEWA</name>
<feature type="region of interest" description="Disordered" evidence="1">
    <location>
        <begin position="47"/>
        <end position="233"/>
    </location>
</feature>
<feature type="compositionally biased region" description="Pro residues" evidence="1">
    <location>
        <begin position="185"/>
        <end position="194"/>
    </location>
</feature>
<feature type="compositionally biased region" description="Basic and acidic residues" evidence="1">
    <location>
        <begin position="215"/>
        <end position="233"/>
    </location>
</feature>
<evidence type="ECO:0000313" key="2">
    <source>
        <dbReference type="EMBL" id="KAJ1160119.1"/>
    </source>
</evidence>
<feature type="compositionally biased region" description="Basic and acidic residues" evidence="1">
    <location>
        <begin position="94"/>
        <end position="111"/>
    </location>
</feature>